<dbReference type="EMBL" id="JBBUKT010000006">
    <property type="protein sequence ID" value="MEK7952124.1"/>
    <property type="molecule type" value="Genomic_DNA"/>
</dbReference>
<dbReference type="PANTHER" id="PTHR34547">
    <property type="entry name" value="YACP-LIKE NYN DOMAIN PROTEIN"/>
    <property type="match status" value="1"/>
</dbReference>
<evidence type="ECO:0000313" key="2">
    <source>
        <dbReference type="Proteomes" id="UP001371305"/>
    </source>
</evidence>
<accession>A0ABU9AWJ9</accession>
<name>A0ABU9AWJ9_9BACT</name>
<evidence type="ECO:0000313" key="1">
    <source>
        <dbReference type="EMBL" id="MEK7952124.1"/>
    </source>
</evidence>
<reference evidence="1 2" key="1">
    <citation type="submission" date="2024-04" db="EMBL/GenBank/DDBJ databases">
        <title>Luteolibacter sp. isolated from soil.</title>
        <authorList>
            <person name="An J."/>
        </authorList>
    </citation>
    <scope>NUCLEOTIDE SEQUENCE [LARGE SCALE GENOMIC DNA]</scope>
    <source>
        <strain evidence="1 2">Y139</strain>
    </source>
</reference>
<comment type="caution">
    <text evidence="1">The sequence shown here is derived from an EMBL/GenBank/DDBJ whole genome shotgun (WGS) entry which is preliminary data.</text>
</comment>
<protein>
    <submittedName>
        <fullName evidence="1">NYN domain-containing protein</fullName>
    </submittedName>
</protein>
<dbReference type="Proteomes" id="UP001371305">
    <property type="component" value="Unassembled WGS sequence"/>
</dbReference>
<gene>
    <name evidence="1" type="ORF">WKV53_16550</name>
</gene>
<keyword evidence="2" id="KW-1185">Reference proteome</keyword>
<sequence length="138" mass="15696">MEQEQLLIVDGHSAIFGMEDLRELHHGPKRHLARIELIKRLRDIGDRGEWKVVVVFDGRQMERGYEGGNDEGILIIYSKARETADAVVERLAARFSEKGDRVRVASNDGMVLLTATTFGAEGMRIEELEEWWERGGSD</sequence>
<proteinExistence type="predicted"/>
<dbReference type="Pfam" id="PF05991">
    <property type="entry name" value="NYN_YacP"/>
    <property type="match status" value="1"/>
</dbReference>
<dbReference type="PANTHER" id="PTHR34547:SF1">
    <property type="entry name" value="YACP-LIKE NYN DOMAIN PROTEIN"/>
    <property type="match status" value="1"/>
</dbReference>
<dbReference type="InterPro" id="IPR010298">
    <property type="entry name" value="YacP-like"/>
</dbReference>
<organism evidence="1 2">
    <name type="scientific">Luteolibacter soli</name>
    <dbReference type="NCBI Taxonomy" id="3135280"/>
    <lineage>
        <taxon>Bacteria</taxon>
        <taxon>Pseudomonadati</taxon>
        <taxon>Verrucomicrobiota</taxon>
        <taxon>Verrucomicrobiia</taxon>
        <taxon>Verrucomicrobiales</taxon>
        <taxon>Verrucomicrobiaceae</taxon>
        <taxon>Luteolibacter</taxon>
    </lineage>
</organism>
<dbReference type="RefSeq" id="WP_341405882.1">
    <property type="nucleotide sequence ID" value="NZ_JBBUKT010000006.1"/>
</dbReference>